<dbReference type="InterPro" id="IPR001126">
    <property type="entry name" value="UmuC"/>
</dbReference>
<dbReference type="InterPro" id="IPR050116">
    <property type="entry name" value="DNA_polymerase-Y"/>
</dbReference>
<dbReference type="GO" id="GO:0003887">
    <property type="term" value="F:DNA-directed DNA polymerase activity"/>
    <property type="evidence" value="ECO:0007669"/>
    <property type="project" value="TreeGrafter"/>
</dbReference>
<dbReference type="PANTHER" id="PTHR11076:SF35">
    <property type="entry name" value="DNA REPAIR PROTEIN HOMOLOG YOBH"/>
    <property type="match status" value="1"/>
</dbReference>
<dbReference type="GO" id="GO:0042276">
    <property type="term" value="P:error-prone translesion synthesis"/>
    <property type="evidence" value="ECO:0007669"/>
    <property type="project" value="TreeGrafter"/>
</dbReference>
<evidence type="ECO:0000256" key="2">
    <source>
        <dbReference type="ARBA" id="ARBA00025589"/>
    </source>
</evidence>
<keyword evidence="6" id="KW-1185">Reference proteome</keyword>
<dbReference type="PANTHER" id="PTHR11076">
    <property type="entry name" value="DNA REPAIR POLYMERASE UMUC / TRANSFERASE FAMILY MEMBER"/>
    <property type="match status" value="1"/>
</dbReference>
<evidence type="ECO:0000256" key="3">
    <source>
        <dbReference type="SAM" id="MobiDB-lite"/>
    </source>
</evidence>
<feature type="region of interest" description="Disordered" evidence="3">
    <location>
        <begin position="519"/>
        <end position="599"/>
    </location>
</feature>
<dbReference type="Gene3D" id="3.30.70.270">
    <property type="match status" value="1"/>
</dbReference>
<comment type="function">
    <text evidence="2">Poorly processive, error-prone DNA polymerase involved in untargeted mutagenesis. Copies undamaged DNA at stalled replication forks, which arise in vivo from mismatched or misaligned primer ends. These misaligned primers can be extended by PolIV. Exhibits no 3'-5' exonuclease (proofreading) activity. May be involved in translesional synthesis, in conjunction with the beta clamp from PolIII.</text>
</comment>
<dbReference type="Gene3D" id="1.10.150.20">
    <property type="entry name" value="5' to 3' exonuclease, C-terminal subdomain"/>
    <property type="match status" value="1"/>
</dbReference>
<feature type="compositionally biased region" description="Basic and acidic residues" evidence="3">
    <location>
        <begin position="576"/>
        <end position="590"/>
    </location>
</feature>
<reference evidence="5 6" key="1">
    <citation type="journal article" date="2017" name="BMC Genomics">
        <title>Comparative genomic and phylogenomic analyses of the Bifidobacteriaceae family.</title>
        <authorList>
            <person name="Lugli G.A."/>
            <person name="Milani C."/>
            <person name="Turroni F."/>
            <person name="Duranti S."/>
            <person name="Mancabelli L."/>
            <person name="Mangifesta M."/>
            <person name="Ferrario C."/>
            <person name="Modesto M."/>
            <person name="Mattarelli P."/>
            <person name="Jiri K."/>
            <person name="van Sinderen D."/>
            <person name="Ventura M."/>
        </authorList>
    </citation>
    <scope>NUCLEOTIDE SEQUENCE [LARGE SCALE GENOMIC DNA]</scope>
    <source>
        <strain evidence="5 6">DSM 100202</strain>
    </source>
</reference>
<dbReference type="InterPro" id="IPR017961">
    <property type="entry name" value="DNA_pol_Y-fam_little_finger"/>
</dbReference>
<dbReference type="PROSITE" id="PS50173">
    <property type="entry name" value="UMUC"/>
    <property type="match status" value="1"/>
</dbReference>
<dbReference type="Pfam" id="PF00817">
    <property type="entry name" value="IMS"/>
    <property type="match status" value="1"/>
</dbReference>
<comment type="similarity">
    <text evidence="1">Belongs to the DNA polymerase type-Y family.</text>
</comment>
<dbReference type="InterPro" id="IPR043128">
    <property type="entry name" value="Rev_trsase/Diguanyl_cyclase"/>
</dbReference>
<dbReference type="GO" id="GO:0005829">
    <property type="term" value="C:cytosol"/>
    <property type="evidence" value="ECO:0007669"/>
    <property type="project" value="TreeGrafter"/>
</dbReference>
<dbReference type="InterPro" id="IPR043502">
    <property type="entry name" value="DNA/RNA_pol_sf"/>
</dbReference>
<evidence type="ECO:0000256" key="1">
    <source>
        <dbReference type="ARBA" id="ARBA00010945"/>
    </source>
</evidence>
<dbReference type="SUPFAM" id="SSF56672">
    <property type="entry name" value="DNA/RNA polymerases"/>
    <property type="match status" value="1"/>
</dbReference>
<dbReference type="Proteomes" id="UP000216074">
    <property type="component" value="Unassembled WGS sequence"/>
</dbReference>
<dbReference type="GO" id="GO:0006281">
    <property type="term" value="P:DNA repair"/>
    <property type="evidence" value="ECO:0007669"/>
    <property type="project" value="InterPro"/>
</dbReference>
<name>A0A261FZS0_9BIFI</name>
<dbReference type="GO" id="GO:0003684">
    <property type="term" value="F:damaged DNA binding"/>
    <property type="evidence" value="ECO:0007669"/>
    <property type="project" value="InterPro"/>
</dbReference>
<dbReference type="GO" id="GO:0009432">
    <property type="term" value="P:SOS response"/>
    <property type="evidence" value="ECO:0007669"/>
    <property type="project" value="TreeGrafter"/>
</dbReference>
<comment type="caution">
    <text evidence="5">The sequence shown here is derived from an EMBL/GenBank/DDBJ whole genome shotgun (WGS) entry which is preliminary data.</text>
</comment>
<evidence type="ECO:0000259" key="4">
    <source>
        <dbReference type="PROSITE" id="PS50173"/>
    </source>
</evidence>
<feature type="domain" description="UmuC" evidence="4">
    <location>
        <begin position="21"/>
        <end position="249"/>
    </location>
</feature>
<dbReference type="Pfam" id="PF11799">
    <property type="entry name" value="IMS_C"/>
    <property type="match status" value="1"/>
</dbReference>
<protein>
    <submittedName>
        <fullName evidence="5">ImpB/MucB/SamB family protein</fullName>
    </submittedName>
</protein>
<sequence>MSFVEHMFDNGGMSDDANRTYLAIDLKSFYASAECAARDLDPLTTNLVVADTSRTEKTICLAVSPSLKAYGLPGRARLFEVVETLNRTNEERRLRAPGRKFVGASSNAIELAHAPQLKIDYIAAKPRMAYYLKVSGQIYSIYLRYAAPEDIHVYSIDEVFIDATRYLKLYHVTAHELARLIVQNIIAETGITATAGIGSNMYLAKIAMDIVAKHMPADRDGVRVAELDETSYRRLLWNHRPLTDFWRVGRGYVRRLESAGLLTMGDIARCSLGRANDYYNEELLYRMFGVNAELLIDHAWGWEPCNIADIKAYQPADHSLSSGQVLHQPYSWASARLVVREMADAISLELVDKGLVAGQIGLYVGYEGVEGFEGSFPTSTNRFGKRVPRPANGSADLGEYTSSTKIITDAMVRLYDRIIDRAMRVRRITVVVSRLRPYTHTTNDLTVAHDVPSVKHSMRGEQLDLFSTIEDESAHTASSDALYQRDEADTAQLREHDMQQTLLAVKRRFGKNAVFKGMNLEPDATGRDRNNQIGGHAAGYDDTKTAQKPDHADHKDQREQQSSKTSSSSPAYRGSGDNHDFQKATDHRDSQSSPALPTSVSALQTTHRYDDIIDMPHHISRFHPPMSHHNRAAQFMPFAALTGYDQVLLDALTQFEQAYATAPPSSQDALNSIC</sequence>
<evidence type="ECO:0000313" key="6">
    <source>
        <dbReference type="Proteomes" id="UP000216074"/>
    </source>
</evidence>
<gene>
    <name evidence="5" type="ORF">BHAP_0909</name>
</gene>
<dbReference type="EMBL" id="MWWY01000020">
    <property type="protein sequence ID" value="OZG64679.1"/>
    <property type="molecule type" value="Genomic_DNA"/>
</dbReference>
<feature type="compositionally biased region" description="Basic and acidic residues" evidence="3">
    <location>
        <begin position="539"/>
        <end position="561"/>
    </location>
</feature>
<evidence type="ECO:0000313" key="5">
    <source>
        <dbReference type="EMBL" id="OZG64679.1"/>
    </source>
</evidence>
<proteinExistence type="inferred from homology"/>
<organism evidence="5 6">
    <name type="scientific">Bifidobacterium hapali</name>
    <dbReference type="NCBI Taxonomy" id="1630172"/>
    <lineage>
        <taxon>Bacteria</taxon>
        <taxon>Bacillati</taxon>
        <taxon>Actinomycetota</taxon>
        <taxon>Actinomycetes</taxon>
        <taxon>Bifidobacteriales</taxon>
        <taxon>Bifidobacteriaceae</taxon>
        <taxon>Bifidobacterium</taxon>
    </lineage>
</organism>
<dbReference type="AlphaFoldDB" id="A0A261FZS0"/>
<accession>A0A261FZS0</accession>